<name>A0ACC6U9R8_9BURK</name>
<comment type="caution">
    <text evidence="1">The sequence shown here is derived from an EMBL/GenBank/DDBJ whole genome shotgun (WGS) entry which is preliminary data.</text>
</comment>
<dbReference type="EMBL" id="JBFRCH010000032">
    <property type="protein sequence ID" value="MEX3936460.1"/>
    <property type="molecule type" value="Genomic_DNA"/>
</dbReference>
<dbReference type="Proteomes" id="UP001558850">
    <property type="component" value="Unassembled WGS sequence"/>
</dbReference>
<proteinExistence type="predicted"/>
<protein>
    <submittedName>
        <fullName evidence="1">Uncharacterized protein</fullName>
    </submittedName>
</protein>
<keyword evidence="2" id="KW-1185">Reference proteome</keyword>
<organism evidence="1 2">
    <name type="scientific">Paraburkholderia phymatum</name>
    <dbReference type="NCBI Taxonomy" id="148447"/>
    <lineage>
        <taxon>Bacteria</taxon>
        <taxon>Pseudomonadati</taxon>
        <taxon>Pseudomonadota</taxon>
        <taxon>Betaproteobacteria</taxon>
        <taxon>Burkholderiales</taxon>
        <taxon>Burkholderiaceae</taxon>
        <taxon>Paraburkholderia</taxon>
    </lineage>
</organism>
<evidence type="ECO:0000313" key="2">
    <source>
        <dbReference type="Proteomes" id="UP001558850"/>
    </source>
</evidence>
<evidence type="ECO:0000313" key="1">
    <source>
        <dbReference type="EMBL" id="MEX3936460.1"/>
    </source>
</evidence>
<reference evidence="1" key="1">
    <citation type="submission" date="2024-07" db="EMBL/GenBank/DDBJ databases">
        <title>A survey of Mimosa microsymbionts across Brazilian biomes reveals a high diversity of Paraburkholderia nodulating endemic species, but also that Cupriavidus is common as a symbiont of widespread species.</title>
        <authorList>
            <person name="Rouws L."/>
            <person name="Barauna A."/>
            <person name="Beukes C."/>
            <person name="Rouws J.R.C."/>
            <person name="De Faria S.M."/>
            <person name="Gross E."/>
            <person name="Bueno Dos Reis Junior F."/>
            <person name="Simon M.F."/>
            <person name="Maluk M."/>
            <person name="Odee D.W."/>
            <person name="Kenicer G."/>
            <person name="Young J.P.W."/>
            <person name="Reis V.M."/>
            <person name="Zilli J."/>
            <person name="James E.K."/>
        </authorList>
    </citation>
    <scope>NUCLEOTIDE SEQUENCE</scope>
    <source>
        <strain evidence="1">EG181B</strain>
    </source>
</reference>
<sequence length="111" mass="12388">MGSAQVLFRHDTVPDAQPRYRSNVVPLRAPRAQLEVFLTGTRPDTLRANLAILFHSPLGVYVSRTEAARNNICVQFNIAMEDIDFTLHTLITTLPEATIGAITRPGMRKED</sequence>
<gene>
    <name evidence="1" type="ORF">AB4Y32_32600</name>
</gene>
<accession>A0ACC6U9R8</accession>